<evidence type="ECO:0000256" key="3">
    <source>
        <dbReference type="ARBA" id="ARBA00020737"/>
    </source>
</evidence>
<dbReference type="Pfam" id="PF00076">
    <property type="entry name" value="RRM_1"/>
    <property type="match status" value="1"/>
</dbReference>
<dbReference type="InterPro" id="IPR012677">
    <property type="entry name" value="Nucleotide-bd_a/b_plait_sf"/>
</dbReference>
<dbReference type="GO" id="GO:0005730">
    <property type="term" value="C:nucleolus"/>
    <property type="evidence" value="ECO:0007669"/>
    <property type="project" value="UniProtKB-SubCell"/>
</dbReference>
<comment type="subcellular location">
    <subcellularLocation>
        <location evidence="1">Nucleus</location>
        <location evidence="1">Nucleolus</location>
    </subcellularLocation>
</comment>
<feature type="compositionally biased region" description="Acidic residues" evidence="6">
    <location>
        <begin position="220"/>
        <end position="230"/>
    </location>
</feature>
<evidence type="ECO:0000313" key="9">
    <source>
        <dbReference type="Proteomes" id="UP000678499"/>
    </source>
</evidence>
<protein>
    <recommendedName>
        <fullName evidence="3">Activator of basal transcription 1</fullName>
    </recommendedName>
</protein>
<accession>A0A7R9BK54</accession>
<dbReference type="InterPro" id="IPR035979">
    <property type="entry name" value="RBD_domain_sf"/>
</dbReference>
<keyword evidence="9" id="KW-1185">Reference proteome</keyword>
<dbReference type="OrthoDB" id="287393at2759"/>
<evidence type="ECO:0000313" key="8">
    <source>
        <dbReference type="EMBL" id="CAD7275454.1"/>
    </source>
</evidence>
<keyword evidence="5" id="KW-0539">Nucleus</keyword>
<evidence type="ECO:0000256" key="5">
    <source>
        <dbReference type="ARBA" id="ARBA00023242"/>
    </source>
</evidence>
<feature type="domain" description="RRM" evidence="7">
    <location>
        <begin position="71"/>
        <end position="144"/>
    </location>
</feature>
<dbReference type="InterPro" id="IPR034353">
    <property type="entry name" value="ABT1/ESF2_RRM"/>
</dbReference>
<dbReference type="GO" id="GO:0000480">
    <property type="term" value="P:endonucleolytic cleavage in 5'-ETS of tricistronic rRNA transcript (SSU-rRNA, 5.8S rRNA, LSU-rRNA)"/>
    <property type="evidence" value="ECO:0007669"/>
    <property type="project" value="TreeGrafter"/>
</dbReference>
<dbReference type="SUPFAM" id="SSF54928">
    <property type="entry name" value="RNA-binding domain, RBD"/>
    <property type="match status" value="1"/>
</dbReference>
<dbReference type="GO" id="GO:0000472">
    <property type="term" value="P:endonucleolytic cleavage to generate mature 5'-end of SSU-rRNA from (SSU-rRNA, 5.8S rRNA, LSU-rRNA)"/>
    <property type="evidence" value="ECO:0007669"/>
    <property type="project" value="TreeGrafter"/>
</dbReference>
<evidence type="ECO:0000256" key="2">
    <source>
        <dbReference type="ARBA" id="ARBA00005819"/>
    </source>
</evidence>
<name>A0A7R9BK54_9CRUS</name>
<dbReference type="Proteomes" id="UP000678499">
    <property type="component" value="Unassembled WGS sequence"/>
</dbReference>
<evidence type="ECO:0000256" key="1">
    <source>
        <dbReference type="ARBA" id="ARBA00004604"/>
    </source>
</evidence>
<proteinExistence type="inferred from homology"/>
<dbReference type="InterPro" id="IPR039119">
    <property type="entry name" value="ABT1/Esf2"/>
</dbReference>
<dbReference type="PANTHER" id="PTHR12311:SF7">
    <property type="entry name" value="ACTIVATOR OF BASAL TRANSCRIPTION 1"/>
    <property type="match status" value="1"/>
</dbReference>
<dbReference type="AlphaFoldDB" id="A0A7R9BK54"/>
<evidence type="ECO:0000259" key="7">
    <source>
        <dbReference type="Pfam" id="PF00076"/>
    </source>
</evidence>
<dbReference type="CDD" id="cd12263">
    <property type="entry name" value="RRM_ABT1_like"/>
    <property type="match status" value="1"/>
</dbReference>
<reference evidence="8" key="1">
    <citation type="submission" date="2020-11" db="EMBL/GenBank/DDBJ databases">
        <authorList>
            <person name="Tran Van P."/>
        </authorList>
    </citation>
    <scope>NUCLEOTIDE SEQUENCE</scope>
</reference>
<dbReference type="GO" id="GO:0000447">
    <property type="term" value="P:endonucleolytic cleavage in ITS1 to separate SSU-rRNA from 5.8S rRNA and LSU-rRNA from tricistronic rRNA transcript (SSU-rRNA, 5.8S rRNA, LSU-rRNA)"/>
    <property type="evidence" value="ECO:0007669"/>
    <property type="project" value="TreeGrafter"/>
</dbReference>
<dbReference type="PANTHER" id="PTHR12311">
    <property type="entry name" value="ACTIVATOR OF BASAL TRANSCRIPTION 1"/>
    <property type="match status" value="1"/>
</dbReference>
<dbReference type="GO" id="GO:0003723">
    <property type="term" value="F:RNA binding"/>
    <property type="evidence" value="ECO:0007669"/>
    <property type="project" value="UniProtKB-KW"/>
</dbReference>
<dbReference type="InterPro" id="IPR000504">
    <property type="entry name" value="RRM_dom"/>
</dbReference>
<dbReference type="EMBL" id="CAJPEX010000418">
    <property type="protein sequence ID" value="CAG0915606.1"/>
    <property type="molecule type" value="Genomic_DNA"/>
</dbReference>
<gene>
    <name evidence="8" type="ORF">NMOB1V02_LOCUS3249</name>
</gene>
<comment type="similarity">
    <text evidence="2">Belongs to the ESF2/ABP1 family.</text>
</comment>
<dbReference type="Gene3D" id="3.30.70.330">
    <property type="match status" value="1"/>
</dbReference>
<dbReference type="EMBL" id="OA882455">
    <property type="protein sequence ID" value="CAD7275454.1"/>
    <property type="molecule type" value="Genomic_DNA"/>
</dbReference>
<evidence type="ECO:0000256" key="6">
    <source>
        <dbReference type="SAM" id="MobiDB-lite"/>
    </source>
</evidence>
<feature type="region of interest" description="Disordered" evidence="6">
    <location>
        <begin position="17"/>
        <end position="66"/>
    </location>
</feature>
<sequence length="252" mass="28889">MTAVETASVAARETCEGKLSKLDSHGNANGNTGMESVDVEDETQQQCSDDNSEIRNAPNSEKKRKRKAGVIYMSTVPRTLTVAQIRSLMSQFGKVGRIFLQPEDNRLKKGNKSKRRKFSEGWVEMERKKDAKRIAEQLNNQRIGYKKRSHLYDCLWNLKYLSGFKWAHLNERLEYERQVKKQRMMNEISQAKRETDAYAKAVAKSKYLSKKGFIQNRESDADDSPVESDVDMPGPVPAESRDAFLKNLFARK</sequence>
<dbReference type="GO" id="GO:0034462">
    <property type="term" value="P:small-subunit processome assembly"/>
    <property type="evidence" value="ECO:0007669"/>
    <property type="project" value="TreeGrafter"/>
</dbReference>
<feature type="region of interest" description="Disordered" evidence="6">
    <location>
        <begin position="214"/>
        <end position="239"/>
    </location>
</feature>
<evidence type="ECO:0000256" key="4">
    <source>
        <dbReference type="ARBA" id="ARBA00022884"/>
    </source>
</evidence>
<keyword evidence="4" id="KW-0694">RNA-binding</keyword>
<organism evidence="8">
    <name type="scientific">Notodromas monacha</name>
    <dbReference type="NCBI Taxonomy" id="399045"/>
    <lineage>
        <taxon>Eukaryota</taxon>
        <taxon>Metazoa</taxon>
        <taxon>Ecdysozoa</taxon>
        <taxon>Arthropoda</taxon>
        <taxon>Crustacea</taxon>
        <taxon>Oligostraca</taxon>
        <taxon>Ostracoda</taxon>
        <taxon>Podocopa</taxon>
        <taxon>Podocopida</taxon>
        <taxon>Cypridocopina</taxon>
        <taxon>Cypridoidea</taxon>
        <taxon>Cyprididae</taxon>
        <taxon>Notodromas</taxon>
    </lineage>
</organism>